<dbReference type="GO" id="GO:0046872">
    <property type="term" value="F:metal ion binding"/>
    <property type="evidence" value="ECO:0007669"/>
    <property type="project" value="UniProtKB-KW"/>
</dbReference>
<evidence type="ECO:0000256" key="5">
    <source>
        <dbReference type="ARBA" id="ARBA00022801"/>
    </source>
</evidence>
<gene>
    <name evidence="16" type="ORF">BJ085DRAFT_38586</name>
</gene>
<protein>
    <recommendedName>
        <fullName evidence="11 12">4-nitrophenylphosphatase</fullName>
        <shortName evidence="12">PNPPase</shortName>
        <ecNumber evidence="10 12">3.1.3.41</ecNumber>
    </recommendedName>
</protein>
<keyword evidence="15" id="KW-0479">Metal-binding</keyword>
<comment type="catalytic activity">
    <reaction evidence="8 12">
        <text>4-nitrophenyl phosphate + H2O = 4-nitrophenol + phosphate + H(+)</text>
        <dbReference type="Rhea" id="RHEA:21664"/>
        <dbReference type="ChEBI" id="CHEBI:15377"/>
        <dbReference type="ChEBI" id="CHEBI:15378"/>
        <dbReference type="ChEBI" id="CHEBI:43474"/>
        <dbReference type="ChEBI" id="CHEBI:57917"/>
        <dbReference type="ChEBI" id="CHEBI:61146"/>
        <dbReference type="EC" id="3.1.3.41"/>
    </reaction>
</comment>
<evidence type="ECO:0000256" key="8">
    <source>
        <dbReference type="ARBA" id="ARBA00050247"/>
    </source>
</evidence>
<dbReference type="PIRSF" id="PIRSF000915">
    <property type="entry name" value="PGP-type_phosphatase"/>
    <property type="match status" value="1"/>
</dbReference>
<feature type="active site" description="Nucleophile" evidence="13">
    <location>
        <position position="34"/>
    </location>
</feature>
<dbReference type="FunFam" id="3.40.50.1000:FF:000447">
    <property type="match status" value="1"/>
</dbReference>
<reference evidence="17" key="1">
    <citation type="journal article" date="2018" name="Nat. Microbiol.">
        <title>Leveraging single-cell genomics to expand the fungal tree of life.</title>
        <authorList>
            <person name="Ahrendt S.R."/>
            <person name="Quandt C.A."/>
            <person name="Ciobanu D."/>
            <person name="Clum A."/>
            <person name="Salamov A."/>
            <person name="Andreopoulos B."/>
            <person name="Cheng J.F."/>
            <person name="Woyke T."/>
            <person name="Pelin A."/>
            <person name="Henrissat B."/>
            <person name="Reynolds N.K."/>
            <person name="Benny G.L."/>
            <person name="Smith M.E."/>
            <person name="James T.Y."/>
            <person name="Grigoriev I.V."/>
        </authorList>
    </citation>
    <scope>NUCLEOTIDE SEQUENCE [LARGE SCALE GENOMIC DNA]</scope>
    <source>
        <strain evidence="17">RSA 468</strain>
    </source>
</reference>
<evidence type="ECO:0000256" key="10">
    <source>
        <dbReference type="ARBA" id="ARBA00066659"/>
    </source>
</evidence>
<keyword evidence="5 12" id="KW-0378">Hydrolase</keyword>
<keyword evidence="4" id="KW-0934">Plastid</keyword>
<feature type="binding site" evidence="15">
    <location>
        <position position="34"/>
    </location>
    <ligand>
        <name>Mg(2+)</name>
        <dbReference type="ChEBI" id="CHEBI:18420"/>
    </ligand>
</feature>
<accession>A0A4P9ZUH6</accession>
<dbReference type="PANTHER" id="PTHR19288:SF46">
    <property type="entry name" value="HALOACID DEHALOGENASE-LIKE HYDROLASE DOMAIN-CONTAINING PROTEIN 2"/>
    <property type="match status" value="1"/>
</dbReference>
<evidence type="ECO:0000256" key="12">
    <source>
        <dbReference type="PIRNR" id="PIRNR000915"/>
    </source>
</evidence>
<evidence type="ECO:0000256" key="15">
    <source>
        <dbReference type="PIRSR" id="PIRSR000915-3"/>
    </source>
</evidence>
<dbReference type="GO" id="GO:0008967">
    <property type="term" value="F:phosphoglycolate phosphatase activity"/>
    <property type="evidence" value="ECO:0007669"/>
    <property type="project" value="TreeGrafter"/>
</dbReference>
<evidence type="ECO:0000313" key="17">
    <source>
        <dbReference type="Proteomes" id="UP000268162"/>
    </source>
</evidence>
<dbReference type="AlphaFoldDB" id="A0A4P9ZUH6"/>
<sequence>MAASIAPIASQATKLTTTQQYAEFIDKFDTFLLDCDGVVWQGSHVIEGISETLDMLRSRGKRILFVTNNSTKSREAYTAKFEKIGIHAKEEEIFGSAFATAVYLSSVSKLPEGKKAYVIGMDGIRQEFALQNIPIADSEEDLADMTDDAFATIKPDEDVGAVVIGFDTHINYRKYAKAFTLLTRVPDCRFIATNTDLTFPAAGFQFPGTGALVSVLSTSTGRQPTVIGKPHQTMLDCIVEKYHLDRDRTCMVGDRLDTDIQFGINGGISTLLVLSGVTYEHQLHTENPSSVPTYYMDSLGHLAKVRDDQ</sequence>
<dbReference type="InterPro" id="IPR006349">
    <property type="entry name" value="PGP_euk"/>
</dbReference>
<keyword evidence="15" id="KW-0460">Magnesium</keyword>
<feature type="active site" description="Proton donor" evidence="13">
    <location>
        <position position="36"/>
    </location>
</feature>
<keyword evidence="3" id="KW-0597">Phosphoprotein</keyword>
<keyword evidence="7" id="KW-0007">Acetylation</keyword>
<evidence type="ECO:0000313" key="16">
    <source>
        <dbReference type="EMBL" id="RKP37214.1"/>
    </source>
</evidence>
<dbReference type="Proteomes" id="UP000268162">
    <property type="component" value="Unassembled WGS sequence"/>
</dbReference>
<dbReference type="GO" id="GO:0004035">
    <property type="term" value="F:alkaline phosphatase activity"/>
    <property type="evidence" value="ECO:0007669"/>
    <property type="project" value="TreeGrafter"/>
</dbReference>
<comment type="subcellular location">
    <subcellularLocation>
        <location evidence="1">Plastid</location>
        <location evidence="1">Chloroplast</location>
    </subcellularLocation>
</comment>
<dbReference type="NCBIfam" id="TIGR01460">
    <property type="entry name" value="HAD-SF-IIA"/>
    <property type="match status" value="1"/>
</dbReference>
<keyword evidence="6" id="KW-0809">Transit peptide</keyword>
<dbReference type="EMBL" id="ML002525">
    <property type="protein sequence ID" value="RKP37214.1"/>
    <property type="molecule type" value="Genomic_DNA"/>
</dbReference>
<dbReference type="SUPFAM" id="SSF56784">
    <property type="entry name" value="HAD-like"/>
    <property type="match status" value="1"/>
</dbReference>
<dbReference type="Pfam" id="PF13242">
    <property type="entry name" value="Hydrolase_like"/>
    <property type="match status" value="1"/>
</dbReference>
<evidence type="ECO:0000256" key="3">
    <source>
        <dbReference type="ARBA" id="ARBA00022553"/>
    </source>
</evidence>
<evidence type="ECO:0000256" key="9">
    <source>
        <dbReference type="ARBA" id="ARBA00059713"/>
    </source>
</evidence>
<evidence type="ECO:0000256" key="6">
    <source>
        <dbReference type="ARBA" id="ARBA00022946"/>
    </source>
</evidence>
<dbReference type="InterPro" id="IPR006357">
    <property type="entry name" value="HAD-SF_hydro_IIA"/>
</dbReference>
<dbReference type="InterPro" id="IPR023214">
    <property type="entry name" value="HAD_sf"/>
</dbReference>
<dbReference type="STRING" id="215637.A0A4P9ZUH6"/>
<keyword evidence="2" id="KW-0150">Chloroplast</keyword>
<dbReference type="EC" id="3.1.3.41" evidence="10 12"/>
<dbReference type="NCBIfam" id="TIGR01452">
    <property type="entry name" value="PGP_euk"/>
    <property type="match status" value="1"/>
</dbReference>
<evidence type="ECO:0000256" key="1">
    <source>
        <dbReference type="ARBA" id="ARBA00004229"/>
    </source>
</evidence>
<feature type="binding site" evidence="15">
    <location>
        <position position="36"/>
    </location>
    <ligand>
        <name>Mg(2+)</name>
        <dbReference type="ChEBI" id="CHEBI:18420"/>
    </ligand>
</feature>
<feature type="binding site" evidence="14">
    <location>
        <position position="229"/>
    </location>
    <ligand>
        <name>substrate</name>
    </ligand>
</feature>
<dbReference type="InterPro" id="IPR036412">
    <property type="entry name" value="HAD-like_sf"/>
</dbReference>
<evidence type="ECO:0000256" key="7">
    <source>
        <dbReference type="ARBA" id="ARBA00022990"/>
    </source>
</evidence>
<evidence type="ECO:0000256" key="2">
    <source>
        <dbReference type="ARBA" id="ARBA00022528"/>
    </source>
</evidence>
<dbReference type="Pfam" id="PF13344">
    <property type="entry name" value="Hydrolase_6"/>
    <property type="match status" value="1"/>
</dbReference>
<evidence type="ECO:0000256" key="14">
    <source>
        <dbReference type="PIRSR" id="PIRSR000915-2"/>
    </source>
</evidence>
<feature type="binding site" evidence="15">
    <location>
        <position position="254"/>
    </location>
    <ligand>
        <name>Mg(2+)</name>
        <dbReference type="ChEBI" id="CHEBI:18420"/>
    </ligand>
</feature>
<dbReference type="Gene3D" id="3.40.50.1000">
    <property type="entry name" value="HAD superfamily/HAD-like"/>
    <property type="match status" value="2"/>
</dbReference>
<keyword evidence="17" id="KW-1185">Reference proteome</keyword>
<comment type="function">
    <text evidence="9">Photorespiratory enzyme that dephosphorylates the 2-phosphoglycolate produced by the RuBisCO oxygenation reaction.</text>
</comment>
<name>A0A4P9ZUH6_9FUNG</name>
<proteinExistence type="predicted"/>
<evidence type="ECO:0000256" key="4">
    <source>
        <dbReference type="ARBA" id="ARBA00022640"/>
    </source>
</evidence>
<dbReference type="GO" id="GO:0005737">
    <property type="term" value="C:cytoplasm"/>
    <property type="evidence" value="ECO:0007669"/>
    <property type="project" value="TreeGrafter"/>
</dbReference>
<dbReference type="PANTHER" id="PTHR19288">
    <property type="entry name" value="4-NITROPHENYLPHOSPHATASE-RELATED"/>
    <property type="match status" value="1"/>
</dbReference>
<evidence type="ECO:0000256" key="13">
    <source>
        <dbReference type="PIRSR" id="PIRSR000915-1"/>
    </source>
</evidence>
<evidence type="ECO:0000256" key="11">
    <source>
        <dbReference type="ARBA" id="ARBA00069197"/>
    </source>
</evidence>
<organism evidence="16 17">
    <name type="scientific">Dimargaris cristalligena</name>
    <dbReference type="NCBI Taxonomy" id="215637"/>
    <lineage>
        <taxon>Eukaryota</taxon>
        <taxon>Fungi</taxon>
        <taxon>Fungi incertae sedis</taxon>
        <taxon>Zoopagomycota</taxon>
        <taxon>Kickxellomycotina</taxon>
        <taxon>Dimargaritomycetes</taxon>
        <taxon>Dimargaritales</taxon>
        <taxon>Dimargaritaceae</taxon>
        <taxon>Dimargaris</taxon>
    </lineage>
</organism>
<comment type="cofactor">
    <cofactor evidence="15">
        <name>Mg(2+)</name>
        <dbReference type="ChEBI" id="CHEBI:18420"/>
    </cofactor>
    <text evidence="15">Divalent metal ions. Mg(2+) is the most effective.</text>
</comment>
<dbReference type="FunFam" id="3.40.50.1000:FF:000039">
    <property type="entry name" value="Phosphoglycolate phosphatase"/>
    <property type="match status" value="1"/>
</dbReference>